<feature type="compositionally biased region" description="Basic and acidic residues" evidence="1">
    <location>
        <begin position="72"/>
        <end position="94"/>
    </location>
</feature>
<feature type="compositionally biased region" description="Polar residues" evidence="1">
    <location>
        <begin position="96"/>
        <end position="106"/>
    </location>
</feature>
<evidence type="ECO:0000313" key="2">
    <source>
        <dbReference type="EMBL" id="GAI21523.1"/>
    </source>
</evidence>
<organism evidence="2">
    <name type="scientific">marine sediment metagenome</name>
    <dbReference type="NCBI Taxonomy" id="412755"/>
    <lineage>
        <taxon>unclassified sequences</taxon>
        <taxon>metagenomes</taxon>
        <taxon>ecological metagenomes</taxon>
    </lineage>
</organism>
<dbReference type="EMBL" id="BARV01015965">
    <property type="protein sequence ID" value="GAI21523.1"/>
    <property type="molecule type" value="Genomic_DNA"/>
</dbReference>
<name>X1LR24_9ZZZZ</name>
<dbReference type="AlphaFoldDB" id="X1LR24"/>
<evidence type="ECO:0000256" key="1">
    <source>
        <dbReference type="SAM" id="MobiDB-lite"/>
    </source>
</evidence>
<sequence>MQIIANLMKVAKGQKCHISQDGRKPQSPHRFDGSQERSSAEENEANRQDTQKPGSYQEHGNKPFLPQIKGAKAHDDGVTGNERQEENHNQKEKGWVTQSCQHEGDG</sequence>
<feature type="compositionally biased region" description="Basic and acidic residues" evidence="1">
    <location>
        <begin position="18"/>
        <end position="50"/>
    </location>
</feature>
<reference evidence="2" key="1">
    <citation type="journal article" date="2014" name="Front. Microbiol.">
        <title>High frequency of phylogenetically diverse reductive dehalogenase-homologous genes in deep subseafloor sedimentary metagenomes.</title>
        <authorList>
            <person name="Kawai M."/>
            <person name="Futagami T."/>
            <person name="Toyoda A."/>
            <person name="Takaki Y."/>
            <person name="Nishi S."/>
            <person name="Hori S."/>
            <person name="Arai W."/>
            <person name="Tsubouchi T."/>
            <person name="Morono Y."/>
            <person name="Uchiyama I."/>
            <person name="Ito T."/>
            <person name="Fujiyama A."/>
            <person name="Inagaki F."/>
            <person name="Takami H."/>
        </authorList>
    </citation>
    <scope>NUCLEOTIDE SEQUENCE</scope>
    <source>
        <strain evidence="2">Expedition CK06-06</strain>
    </source>
</reference>
<accession>X1LR24</accession>
<protein>
    <submittedName>
        <fullName evidence="2">Uncharacterized protein</fullName>
    </submittedName>
</protein>
<proteinExistence type="predicted"/>
<feature type="region of interest" description="Disordered" evidence="1">
    <location>
        <begin position="1"/>
        <end position="106"/>
    </location>
</feature>
<gene>
    <name evidence="2" type="ORF">S06H3_27509</name>
</gene>
<comment type="caution">
    <text evidence="2">The sequence shown here is derived from an EMBL/GenBank/DDBJ whole genome shotgun (WGS) entry which is preliminary data.</text>
</comment>